<dbReference type="SUPFAM" id="SSF81321">
    <property type="entry name" value="Family A G protein-coupled receptor-like"/>
    <property type="match status" value="1"/>
</dbReference>
<comment type="subcellular location">
    <subcellularLocation>
        <location evidence="1">Cell membrane</location>
        <topology evidence="1">Multi-pass membrane protein</topology>
    </subcellularLocation>
</comment>
<evidence type="ECO:0000313" key="13">
    <source>
        <dbReference type="Proteomes" id="UP000663845"/>
    </source>
</evidence>
<accession>A0A813RTI2</accession>
<dbReference type="EMBL" id="CAJNOG010000025">
    <property type="protein sequence ID" value="CAF0785747.1"/>
    <property type="molecule type" value="Genomic_DNA"/>
</dbReference>
<evidence type="ECO:0000256" key="9">
    <source>
        <dbReference type="ARBA" id="ARBA00023224"/>
    </source>
</evidence>
<dbReference type="CDD" id="cd00637">
    <property type="entry name" value="7tm_classA_rhodopsin-like"/>
    <property type="match status" value="1"/>
</dbReference>
<evidence type="ECO:0000259" key="11">
    <source>
        <dbReference type="PROSITE" id="PS50262"/>
    </source>
</evidence>
<dbReference type="AlphaFoldDB" id="A0A813RTI2"/>
<proteinExistence type="predicted"/>
<evidence type="ECO:0000256" key="1">
    <source>
        <dbReference type="ARBA" id="ARBA00004651"/>
    </source>
</evidence>
<dbReference type="InterPro" id="IPR017452">
    <property type="entry name" value="GPCR_Rhodpsn_7TM"/>
</dbReference>
<evidence type="ECO:0000256" key="8">
    <source>
        <dbReference type="ARBA" id="ARBA00023170"/>
    </source>
</evidence>
<dbReference type="SUPFAM" id="SSF101898">
    <property type="entry name" value="NHL repeat"/>
    <property type="match status" value="1"/>
</dbReference>
<dbReference type="Proteomes" id="UP000663845">
    <property type="component" value="Unassembled WGS sequence"/>
</dbReference>
<evidence type="ECO:0000256" key="7">
    <source>
        <dbReference type="ARBA" id="ARBA00023136"/>
    </source>
</evidence>
<protein>
    <recommendedName>
        <fullName evidence="11">G-protein coupled receptors family 1 profile domain-containing protein</fullName>
    </recommendedName>
</protein>
<name>A0A813RTI2_9BILA</name>
<evidence type="ECO:0000256" key="10">
    <source>
        <dbReference type="SAM" id="Phobius"/>
    </source>
</evidence>
<keyword evidence="8" id="KW-0675">Receptor</keyword>
<feature type="domain" description="G-protein coupled receptors family 1 profile" evidence="11">
    <location>
        <begin position="173"/>
        <end position="292"/>
    </location>
</feature>
<evidence type="ECO:0000256" key="3">
    <source>
        <dbReference type="ARBA" id="ARBA00022692"/>
    </source>
</evidence>
<dbReference type="InterPro" id="IPR001258">
    <property type="entry name" value="NHL_repeat"/>
</dbReference>
<evidence type="ECO:0000256" key="4">
    <source>
        <dbReference type="ARBA" id="ARBA00022737"/>
    </source>
</evidence>
<keyword evidence="2" id="KW-1003">Cell membrane</keyword>
<keyword evidence="3 10" id="KW-0812">Transmembrane</keyword>
<evidence type="ECO:0000256" key="2">
    <source>
        <dbReference type="ARBA" id="ARBA00022475"/>
    </source>
</evidence>
<keyword evidence="4" id="KW-0677">Repeat</keyword>
<keyword evidence="9" id="KW-0807">Transducer</keyword>
<feature type="transmembrane region" description="Helical" evidence="10">
    <location>
        <begin position="273"/>
        <end position="293"/>
    </location>
</feature>
<reference evidence="12" key="1">
    <citation type="submission" date="2021-02" db="EMBL/GenBank/DDBJ databases">
        <authorList>
            <person name="Nowell W R."/>
        </authorList>
    </citation>
    <scope>NUCLEOTIDE SEQUENCE</scope>
</reference>
<dbReference type="GO" id="GO:0004930">
    <property type="term" value="F:G protein-coupled receptor activity"/>
    <property type="evidence" value="ECO:0007669"/>
    <property type="project" value="UniProtKB-KW"/>
</dbReference>
<evidence type="ECO:0000313" key="12">
    <source>
        <dbReference type="EMBL" id="CAF0785747.1"/>
    </source>
</evidence>
<dbReference type="PROSITE" id="PS50262">
    <property type="entry name" value="G_PROTEIN_RECEP_F1_2"/>
    <property type="match status" value="1"/>
</dbReference>
<feature type="transmembrane region" description="Helical" evidence="10">
    <location>
        <begin position="179"/>
        <end position="204"/>
    </location>
</feature>
<dbReference type="PANTHER" id="PTHR24228:SF74">
    <property type="entry name" value="G-PROTEIN COUPLED RECEPTORS FAMILY 1 PROFILE DOMAIN-CONTAINING PROTEIN"/>
    <property type="match status" value="1"/>
</dbReference>
<keyword evidence="5 10" id="KW-1133">Transmembrane helix</keyword>
<keyword evidence="7 10" id="KW-0472">Membrane</keyword>
<gene>
    <name evidence="12" type="ORF">JYZ213_LOCUS4440</name>
</gene>
<evidence type="ECO:0000256" key="6">
    <source>
        <dbReference type="ARBA" id="ARBA00023040"/>
    </source>
</evidence>
<organism evidence="12 13">
    <name type="scientific">Adineta steineri</name>
    <dbReference type="NCBI Taxonomy" id="433720"/>
    <lineage>
        <taxon>Eukaryota</taxon>
        <taxon>Metazoa</taxon>
        <taxon>Spiralia</taxon>
        <taxon>Gnathifera</taxon>
        <taxon>Rotifera</taxon>
        <taxon>Eurotatoria</taxon>
        <taxon>Bdelloidea</taxon>
        <taxon>Adinetida</taxon>
        <taxon>Adinetidae</taxon>
        <taxon>Adineta</taxon>
    </lineage>
</organism>
<dbReference type="Pfam" id="PF01436">
    <property type="entry name" value="NHL"/>
    <property type="match status" value="1"/>
</dbReference>
<feature type="transmembrane region" description="Helical" evidence="10">
    <location>
        <begin position="146"/>
        <end position="167"/>
    </location>
</feature>
<dbReference type="Gene3D" id="1.20.1070.10">
    <property type="entry name" value="Rhodopsin 7-helix transmembrane proteins"/>
    <property type="match status" value="1"/>
</dbReference>
<evidence type="ECO:0000256" key="5">
    <source>
        <dbReference type="ARBA" id="ARBA00022989"/>
    </source>
</evidence>
<feature type="transmembrane region" description="Helical" evidence="10">
    <location>
        <begin position="244"/>
        <end position="267"/>
    </location>
</feature>
<dbReference type="Pfam" id="PF00001">
    <property type="entry name" value="7tm_1"/>
    <property type="match status" value="1"/>
</dbReference>
<dbReference type="GO" id="GO:0005886">
    <property type="term" value="C:plasma membrane"/>
    <property type="evidence" value="ECO:0007669"/>
    <property type="project" value="UniProtKB-SubCell"/>
</dbReference>
<dbReference type="Gene3D" id="2.120.10.30">
    <property type="entry name" value="TolB, C-terminal domain"/>
    <property type="match status" value="1"/>
</dbReference>
<keyword evidence="6" id="KW-0297">G-protein coupled receptor</keyword>
<comment type="caution">
    <text evidence="12">The sequence shown here is derived from an EMBL/GenBank/DDBJ whole genome shotgun (WGS) entry which is preliminary data.</text>
</comment>
<dbReference type="PANTHER" id="PTHR24228">
    <property type="entry name" value="B2 BRADYKININ RECEPTOR/ANGIOTENSIN II RECEPTOR"/>
    <property type="match status" value="1"/>
</dbReference>
<dbReference type="InterPro" id="IPR011042">
    <property type="entry name" value="6-blade_b-propeller_TolB-like"/>
</dbReference>
<sequence length="313" mass="36147">MGETEGTVVAGGNGQGDRLDQLSFPTYLCVDQDQSVYVSDFYNNRVMKWMKDATEGIIVAGHRNKGNDLTQLNGPQGVFVDLIGTVYVADRRNHQVMRWFKGTTQGDIIVGGNKAGQNAHQLNMPQGLSFDRYVYHTKGFFKKKRWIAICIGSQWIAAFVTSLPIVFRQERVCVNELWMKIYTVVMFLFIPCFINLVLNIRIFVYVRTSSRRIQPQSVNTGTGNVNNQQEKVSRRDIKLLQQMILMFLIFLGGWTPFYVIMIVTSFISLDPNFVRVAIVWAQLFILIDVMNLFKRNHEIREYLLNNIRVLIRW</sequence>
<dbReference type="InterPro" id="IPR000276">
    <property type="entry name" value="GPCR_Rhodpsn"/>
</dbReference>